<dbReference type="EMBL" id="JAGIZQ010000004">
    <property type="protein sequence ID" value="KAH6632635.1"/>
    <property type="molecule type" value="Genomic_DNA"/>
</dbReference>
<protein>
    <submittedName>
        <fullName evidence="1">Uncharacterized protein</fullName>
    </submittedName>
</protein>
<comment type="caution">
    <text evidence="1">The sequence shown here is derived from an EMBL/GenBank/DDBJ whole genome shotgun (WGS) entry which is preliminary data.</text>
</comment>
<name>A0ACB7P9M3_9PEZI</name>
<accession>A0ACB7P9M3</accession>
<keyword evidence="2" id="KW-1185">Reference proteome</keyword>
<reference evidence="1 2" key="1">
    <citation type="journal article" date="2021" name="Nat. Commun.">
        <title>Genetic determinants of endophytism in the Arabidopsis root mycobiome.</title>
        <authorList>
            <person name="Mesny F."/>
            <person name="Miyauchi S."/>
            <person name="Thiergart T."/>
            <person name="Pickel B."/>
            <person name="Atanasova L."/>
            <person name="Karlsson M."/>
            <person name="Huettel B."/>
            <person name="Barry K.W."/>
            <person name="Haridas S."/>
            <person name="Chen C."/>
            <person name="Bauer D."/>
            <person name="Andreopoulos W."/>
            <person name="Pangilinan J."/>
            <person name="LaButti K."/>
            <person name="Riley R."/>
            <person name="Lipzen A."/>
            <person name="Clum A."/>
            <person name="Drula E."/>
            <person name="Henrissat B."/>
            <person name="Kohler A."/>
            <person name="Grigoriev I.V."/>
            <person name="Martin F.M."/>
            <person name="Hacquard S."/>
        </authorList>
    </citation>
    <scope>NUCLEOTIDE SEQUENCE [LARGE SCALE GENOMIC DNA]</scope>
    <source>
        <strain evidence="1 2">MPI-SDFR-AT-0079</strain>
    </source>
</reference>
<evidence type="ECO:0000313" key="2">
    <source>
        <dbReference type="Proteomes" id="UP000724584"/>
    </source>
</evidence>
<organism evidence="1 2">
    <name type="scientific">Chaetomium tenue</name>
    <dbReference type="NCBI Taxonomy" id="1854479"/>
    <lineage>
        <taxon>Eukaryota</taxon>
        <taxon>Fungi</taxon>
        <taxon>Dikarya</taxon>
        <taxon>Ascomycota</taxon>
        <taxon>Pezizomycotina</taxon>
        <taxon>Sordariomycetes</taxon>
        <taxon>Sordariomycetidae</taxon>
        <taxon>Sordariales</taxon>
        <taxon>Chaetomiaceae</taxon>
        <taxon>Chaetomium</taxon>
    </lineage>
</organism>
<gene>
    <name evidence="1" type="ORF">F5144DRAFT_257115</name>
</gene>
<dbReference type="Proteomes" id="UP000724584">
    <property type="component" value="Unassembled WGS sequence"/>
</dbReference>
<proteinExistence type="predicted"/>
<sequence>MVSVADLLNPEPPQAPLPTFRPPPVSPAQRTVAFRSQPTSVRSSIETLRMIEDTQDTPRCTTGAAMNFPPFEVLDEHSLREIRRFQVHPFGSIQETGERIPYNSDKKDFFTKTGREGFQAFHYDFKLPDGDGETNYTVMWDYNVGLVRMTSFFKCLHYGKTAPAKMLNLNPGLKDITYSITGGSIKAQGYWMPYSCAKAICATFCYDIAGALIPLFGPHFPFECIPKKAHGYGRMSISPEIVEQARNDAIALFKPAAALPSPRPSRSVSPLPSQRSTRTAEPYDYHSDYDRRPLPSPYTDTDVDCRRMSERHGHRVLGMAPPWISEPRPPMDSVAVPTPQSSPAWTAVNRPPSQTSTAYHNRGISHLHEELLSLNVTATANPWLSAVPRSPILGAAGNTSNWQSHQPRSHYENHYQYTRDTPPPPASTSLLEQGITLAPLRLKRRYSKVDGVPNTHHDPQPHHHHHHHNNDAHLIHNDYNLGTTSEDDGEYEIDYDVSPSHVSSTSTSASASPQSVAAPPPTPIPTHIPSNQGAEKEMAPPLPPHSLGTPPTKATATATAMSTSPSVGGAPDDKEKGEGVVASAPASAPASASASAAAAAAAAAAERHASERDAALMLMQMHMQTPGRGAVDEANRGDLVGGVDVDGEGVGGGRGVGAVSARPSSWAPTPVAVPVAAAAAAPAAPATAVVGRASRVATGRTRRSKRRRTLER</sequence>
<evidence type="ECO:0000313" key="1">
    <source>
        <dbReference type="EMBL" id="KAH6632635.1"/>
    </source>
</evidence>